<comment type="cofactor">
    <cofactor evidence="1">
        <name>Mn(2+)</name>
        <dbReference type="ChEBI" id="CHEBI:29035"/>
    </cofactor>
</comment>
<dbReference type="AlphaFoldDB" id="A0A3E0TSJ9"/>
<evidence type="ECO:0000256" key="5">
    <source>
        <dbReference type="ARBA" id="ARBA00022842"/>
    </source>
</evidence>
<comment type="cofactor">
    <cofactor evidence="2">
        <name>Mg(2+)</name>
        <dbReference type="ChEBI" id="CHEBI:18420"/>
    </cofactor>
</comment>
<dbReference type="EMBL" id="QUOU01000001">
    <property type="protein sequence ID" value="REL27518.1"/>
    <property type="molecule type" value="Genomic_DNA"/>
</dbReference>
<keyword evidence="5" id="KW-0460">Magnesium</keyword>
<dbReference type="PANTHER" id="PTHR12992:SF11">
    <property type="entry name" value="MITOCHONDRIAL COENZYME A DIPHOSPHATASE NUDT8"/>
    <property type="match status" value="1"/>
</dbReference>
<organism evidence="8 9">
    <name type="scientific">Thalassotalea euphylliae</name>
    <dbReference type="NCBI Taxonomy" id="1655234"/>
    <lineage>
        <taxon>Bacteria</taxon>
        <taxon>Pseudomonadati</taxon>
        <taxon>Pseudomonadota</taxon>
        <taxon>Gammaproteobacteria</taxon>
        <taxon>Alteromonadales</taxon>
        <taxon>Colwelliaceae</taxon>
        <taxon>Thalassotalea</taxon>
    </lineage>
</organism>
<gene>
    <name evidence="8" type="ORF">DXX93_13760</name>
</gene>
<sequence length="198" mass="22222">MDKQDFVQRFQYQSLEPSTHRFKFPRAVKESAVLIPLCQTTPDSNELSIVLTKRASHLKHHPGQVSFPGGKVEESDQSKVDTALREAEEEIGLARQQINVIGQLRDYHTITGFNITPIIGLVEGAMALNIDHNEVAEVFTVPLKHFIDGKNHTKLATYHRGFKHFVHFMPYQKHQIWGATAAIIADLVAHLSPEPAGV</sequence>
<evidence type="ECO:0000313" key="9">
    <source>
        <dbReference type="Proteomes" id="UP000256478"/>
    </source>
</evidence>
<keyword evidence="6" id="KW-0464">Manganese</keyword>
<dbReference type="RefSeq" id="WP_116008596.1">
    <property type="nucleotide sequence ID" value="NZ_QUOU01000001.1"/>
</dbReference>
<reference evidence="8 9" key="1">
    <citation type="submission" date="2018-08" db="EMBL/GenBank/DDBJ databases">
        <title>Thalassotalea euphylliae genome.</title>
        <authorList>
            <person name="Summers S."/>
            <person name="Rice S.A."/>
            <person name="Freckelton M.L."/>
            <person name="Nedved B.T."/>
            <person name="Hadfield M.G."/>
        </authorList>
    </citation>
    <scope>NUCLEOTIDE SEQUENCE [LARGE SCALE GENOMIC DNA]</scope>
    <source>
        <strain evidence="8 9">H1</strain>
    </source>
</reference>
<evidence type="ECO:0000256" key="4">
    <source>
        <dbReference type="ARBA" id="ARBA00022801"/>
    </source>
</evidence>
<dbReference type="GO" id="GO:0046872">
    <property type="term" value="F:metal ion binding"/>
    <property type="evidence" value="ECO:0007669"/>
    <property type="project" value="UniProtKB-KW"/>
</dbReference>
<evidence type="ECO:0000256" key="2">
    <source>
        <dbReference type="ARBA" id="ARBA00001946"/>
    </source>
</evidence>
<dbReference type="NCBIfam" id="NF007980">
    <property type="entry name" value="PRK10707.1"/>
    <property type="match status" value="1"/>
</dbReference>
<dbReference type="Gene3D" id="3.90.79.10">
    <property type="entry name" value="Nucleoside Triphosphate Pyrophosphohydrolase"/>
    <property type="match status" value="1"/>
</dbReference>
<dbReference type="Proteomes" id="UP000256478">
    <property type="component" value="Unassembled WGS sequence"/>
</dbReference>
<dbReference type="PROSITE" id="PS51462">
    <property type="entry name" value="NUDIX"/>
    <property type="match status" value="1"/>
</dbReference>
<dbReference type="InterPro" id="IPR000086">
    <property type="entry name" value="NUDIX_hydrolase_dom"/>
</dbReference>
<evidence type="ECO:0000313" key="8">
    <source>
        <dbReference type="EMBL" id="REL27518.1"/>
    </source>
</evidence>
<dbReference type="SUPFAM" id="SSF55811">
    <property type="entry name" value="Nudix"/>
    <property type="match status" value="1"/>
</dbReference>
<evidence type="ECO:0000256" key="3">
    <source>
        <dbReference type="ARBA" id="ARBA00022723"/>
    </source>
</evidence>
<dbReference type="InterPro" id="IPR015797">
    <property type="entry name" value="NUDIX_hydrolase-like_dom_sf"/>
</dbReference>
<dbReference type="OrthoDB" id="9802805at2"/>
<feature type="domain" description="Nudix hydrolase" evidence="7">
    <location>
        <begin position="28"/>
        <end position="163"/>
    </location>
</feature>
<dbReference type="PANTHER" id="PTHR12992">
    <property type="entry name" value="NUDIX HYDROLASE"/>
    <property type="match status" value="1"/>
</dbReference>
<dbReference type="InterPro" id="IPR045121">
    <property type="entry name" value="CoAse"/>
</dbReference>
<protein>
    <submittedName>
        <fullName evidence="8">CoA pyrophosphatase</fullName>
    </submittedName>
</protein>
<comment type="caution">
    <text evidence="8">The sequence shown here is derived from an EMBL/GenBank/DDBJ whole genome shotgun (WGS) entry which is preliminary data.</text>
</comment>
<dbReference type="Pfam" id="PF00293">
    <property type="entry name" value="NUDIX"/>
    <property type="match status" value="1"/>
</dbReference>
<keyword evidence="4" id="KW-0378">Hydrolase</keyword>
<evidence type="ECO:0000259" key="7">
    <source>
        <dbReference type="PROSITE" id="PS51462"/>
    </source>
</evidence>
<evidence type="ECO:0000256" key="1">
    <source>
        <dbReference type="ARBA" id="ARBA00001936"/>
    </source>
</evidence>
<dbReference type="GO" id="GO:0010945">
    <property type="term" value="F:coenzyme A diphosphatase activity"/>
    <property type="evidence" value="ECO:0007669"/>
    <property type="project" value="InterPro"/>
</dbReference>
<accession>A0A3E0TSJ9</accession>
<name>A0A3E0TSJ9_9GAMM</name>
<keyword evidence="3" id="KW-0479">Metal-binding</keyword>
<dbReference type="CDD" id="cd03426">
    <property type="entry name" value="NUDIX_CoAse_Nudt7"/>
    <property type="match status" value="1"/>
</dbReference>
<proteinExistence type="predicted"/>
<evidence type="ECO:0000256" key="6">
    <source>
        <dbReference type="ARBA" id="ARBA00023211"/>
    </source>
</evidence>